<gene>
    <name evidence="5 8" type="primary">adk</name>
    <name evidence="8" type="ORF">G436_0921</name>
</gene>
<feature type="binding site" evidence="5">
    <location>
        <begin position="58"/>
        <end position="60"/>
    </location>
    <ligand>
        <name>AMP</name>
        <dbReference type="ChEBI" id="CHEBI:456215"/>
    </ligand>
</feature>
<comment type="pathway">
    <text evidence="5">Purine metabolism; AMP biosynthesis via salvage pathway; AMP from ADP: step 1/1.</text>
</comment>
<dbReference type="InterPro" id="IPR033690">
    <property type="entry name" value="Adenylat_kinase_CS"/>
</dbReference>
<evidence type="ECO:0000256" key="7">
    <source>
        <dbReference type="RuleBase" id="RU003331"/>
    </source>
</evidence>
<feature type="binding site" evidence="5">
    <location>
        <begin position="86"/>
        <end position="89"/>
    </location>
    <ligand>
        <name>AMP</name>
        <dbReference type="ChEBI" id="CHEBI:456215"/>
    </ligand>
</feature>
<feature type="binding site" evidence="5">
    <location>
        <position position="37"/>
    </location>
    <ligand>
        <name>AMP</name>
        <dbReference type="ChEBI" id="CHEBI:456215"/>
    </ligand>
</feature>
<dbReference type="Proteomes" id="UP000056502">
    <property type="component" value="Chromosome I"/>
</dbReference>
<keyword evidence="5 7" id="KW-0067">ATP-binding</keyword>
<evidence type="ECO:0000256" key="5">
    <source>
        <dbReference type="HAMAP-Rule" id="MF_00235"/>
    </source>
</evidence>
<dbReference type="Gene3D" id="3.40.50.300">
    <property type="entry name" value="P-loop containing nucleotide triphosphate hydrolases"/>
    <property type="match status" value="1"/>
</dbReference>
<evidence type="ECO:0000256" key="2">
    <source>
        <dbReference type="ARBA" id="ARBA00022727"/>
    </source>
</evidence>
<comment type="subunit">
    <text evidence="5 7">Monomer.</text>
</comment>
<dbReference type="InterPro" id="IPR006259">
    <property type="entry name" value="Adenyl_kin_sub"/>
</dbReference>
<dbReference type="InterPro" id="IPR000850">
    <property type="entry name" value="Adenylat/UMP-CMP_kin"/>
</dbReference>
<name>A0A0M4NHJ9_LEPIR</name>
<dbReference type="GO" id="GO:0005524">
    <property type="term" value="F:ATP binding"/>
    <property type="evidence" value="ECO:0007669"/>
    <property type="project" value="UniProtKB-UniRule"/>
</dbReference>
<feature type="binding site" evidence="5">
    <location>
        <position position="145"/>
    </location>
    <ligand>
        <name>AMP</name>
        <dbReference type="ChEBI" id="CHEBI:456215"/>
    </ligand>
</feature>
<evidence type="ECO:0000256" key="3">
    <source>
        <dbReference type="ARBA" id="ARBA00022741"/>
    </source>
</evidence>
<dbReference type="NCBIfam" id="NF011100">
    <property type="entry name" value="PRK14527.1"/>
    <property type="match status" value="1"/>
</dbReference>
<dbReference type="GO" id="GO:0044209">
    <property type="term" value="P:AMP salvage"/>
    <property type="evidence" value="ECO:0007669"/>
    <property type="project" value="UniProtKB-UniRule"/>
</dbReference>
<dbReference type="GO" id="GO:0004017">
    <property type="term" value="F:AMP kinase activity"/>
    <property type="evidence" value="ECO:0007669"/>
    <property type="project" value="UniProtKB-UniRule"/>
</dbReference>
<comment type="catalytic activity">
    <reaction evidence="5 7">
        <text>AMP + ATP = 2 ADP</text>
        <dbReference type="Rhea" id="RHEA:12973"/>
        <dbReference type="ChEBI" id="CHEBI:30616"/>
        <dbReference type="ChEBI" id="CHEBI:456215"/>
        <dbReference type="ChEBI" id="CHEBI:456216"/>
        <dbReference type="EC" id="2.7.4.3"/>
    </reaction>
</comment>
<dbReference type="PATRIC" id="fig|1279460.3.peg.931"/>
<feature type="binding site" evidence="5">
    <location>
        <position position="173"/>
    </location>
    <ligand>
        <name>ATP</name>
        <dbReference type="ChEBI" id="CHEBI:30616"/>
    </ligand>
</feature>
<comment type="function">
    <text evidence="5">Catalyzes the reversible transfer of the terminal phosphate group between ATP and AMP. Plays an important role in cellular energy homeostasis and in adenine nucleotide metabolism.</text>
</comment>
<feature type="binding site" evidence="5">
    <location>
        <position position="32"/>
    </location>
    <ligand>
        <name>AMP</name>
        <dbReference type="ChEBI" id="CHEBI:456215"/>
    </ligand>
</feature>
<dbReference type="NCBIfam" id="TIGR01351">
    <property type="entry name" value="adk"/>
    <property type="match status" value="1"/>
</dbReference>
<keyword evidence="5" id="KW-0963">Cytoplasm</keyword>
<feature type="binding site" evidence="5">
    <location>
        <position position="128"/>
    </location>
    <ligand>
        <name>ATP</name>
        <dbReference type="ChEBI" id="CHEBI:30616"/>
    </ligand>
</feature>
<keyword evidence="2 5" id="KW-0545">Nucleotide biosynthesis</keyword>
<evidence type="ECO:0000256" key="1">
    <source>
        <dbReference type="ARBA" id="ARBA00022679"/>
    </source>
</evidence>
<feature type="binding site" evidence="5">
    <location>
        <begin position="11"/>
        <end position="16"/>
    </location>
    <ligand>
        <name>ATP</name>
        <dbReference type="ChEBI" id="CHEBI:30616"/>
    </ligand>
</feature>
<evidence type="ECO:0000313" key="8">
    <source>
        <dbReference type="EMBL" id="ALE38134.1"/>
    </source>
</evidence>
<reference evidence="8 9" key="1">
    <citation type="journal article" date="2015" name="Genome Announc.">
        <title>Whole-Genome Sequence of Leptospira interrogans Serovar Hardjo Subtype Hardjoprajitno Strain Norma, Isolated from Cattle in a Leptospirosis Outbreak in Brazil.</title>
        <authorList>
            <person name="Cosate M.R."/>
            <person name="Soares S.C."/>
            <person name="Mendes T.A."/>
            <person name="Raittz R.T."/>
            <person name="Moreira E.C."/>
            <person name="Leite R."/>
            <person name="Fernandes G.R."/>
            <person name="Haddad J.P."/>
            <person name="Ortega J.M."/>
        </authorList>
    </citation>
    <scope>NUCLEOTIDE SEQUENCE [LARGE SCALE GENOMIC DNA]</scope>
    <source>
        <strain evidence="8 9">Norma</strain>
    </source>
</reference>
<sequence>MKNIIFMGPPGAGKGTQAKILCERLSIPQISTGDILREAVKNQTAMGIEAKRYMDAGDLVPDSVVIGIIKDRIREADCKNGFLLDGFPRTVEQAEALDTLLKNEGKSIDKAINLQVPDAELLKRLLGRAEIEGRADDNEVTIKNRLDNYNKKTLPLLDFYATRKKLSQVNGVGSLEEVTSLIQKELA</sequence>
<dbReference type="AlphaFoldDB" id="A0A0M4NHJ9"/>
<dbReference type="CDD" id="cd01428">
    <property type="entry name" value="ADK"/>
    <property type="match status" value="1"/>
</dbReference>
<keyword evidence="4 5" id="KW-0418">Kinase</keyword>
<dbReference type="SUPFAM" id="SSF52540">
    <property type="entry name" value="P-loop containing nucleoside triphosphate hydrolases"/>
    <property type="match status" value="1"/>
</dbReference>
<dbReference type="RefSeq" id="WP_000789400.1">
    <property type="nucleotide sequence ID" value="NZ_CP012603.1"/>
</dbReference>
<dbReference type="PROSITE" id="PS00113">
    <property type="entry name" value="ADENYLATE_KINASE"/>
    <property type="match status" value="1"/>
</dbReference>
<dbReference type="NCBIfam" id="NF011105">
    <property type="entry name" value="PRK14532.1"/>
    <property type="match status" value="1"/>
</dbReference>
<dbReference type="InterPro" id="IPR027417">
    <property type="entry name" value="P-loop_NTPase"/>
</dbReference>
<dbReference type="Pfam" id="PF00406">
    <property type="entry name" value="ADK"/>
    <property type="match status" value="1"/>
</dbReference>
<comment type="domain">
    <text evidence="5">Consists of three domains, a large central CORE domain and two small peripheral domains, NMPbind and LID, which undergo movements during catalysis. The LID domain closes over the site of phosphoryl transfer upon ATP binding. Assembling and dissambling the active center during each catalytic cycle provides an effective means to prevent ATP hydrolysis.</text>
</comment>
<dbReference type="GO" id="GO:0005737">
    <property type="term" value="C:cytoplasm"/>
    <property type="evidence" value="ECO:0007669"/>
    <property type="project" value="UniProtKB-SubCell"/>
</dbReference>
<dbReference type="EMBL" id="CP012603">
    <property type="protein sequence ID" value="ALE38134.1"/>
    <property type="molecule type" value="Genomic_DNA"/>
</dbReference>
<feature type="binding site" evidence="5">
    <location>
        <position position="93"/>
    </location>
    <ligand>
        <name>AMP</name>
        <dbReference type="ChEBI" id="CHEBI:456215"/>
    </ligand>
</feature>
<dbReference type="NCBIfam" id="NF001381">
    <property type="entry name" value="PRK00279.1-3"/>
    <property type="match status" value="1"/>
</dbReference>
<organism evidence="8">
    <name type="scientific">Leptospira interrogans serovar Hardjo str. Norma</name>
    <dbReference type="NCBI Taxonomy" id="1279460"/>
    <lineage>
        <taxon>Bacteria</taxon>
        <taxon>Pseudomonadati</taxon>
        <taxon>Spirochaetota</taxon>
        <taxon>Spirochaetia</taxon>
        <taxon>Leptospirales</taxon>
        <taxon>Leptospiraceae</taxon>
        <taxon>Leptospira</taxon>
    </lineage>
</organism>
<evidence type="ECO:0000256" key="6">
    <source>
        <dbReference type="RuleBase" id="RU003330"/>
    </source>
</evidence>
<dbReference type="PANTHER" id="PTHR23359">
    <property type="entry name" value="NUCLEOTIDE KINASE"/>
    <property type="match status" value="1"/>
</dbReference>
<keyword evidence="3 5" id="KW-0547">Nucleotide-binding</keyword>
<evidence type="ECO:0000313" key="9">
    <source>
        <dbReference type="Proteomes" id="UP000056502"/>
    </source>
</evidence>
<dbReference type="PRINTS" id="PR00094">
    <property type="entry name" value="ADENYLTKNASE"/>
</dbReference>
<proteinExistence type="inferred from homology"/>
<dbReference type="UniPathway" id="UPA00588">
    <property type="reaction ID" value="UER00649"/>
</dbReference>
<feature type="region of interest" description="NMP" evidence="5">
    <location>
        <begin position="31"/>
        <end position="60"/>
    </location>
</feature>
<comment type="subcellular location">
    <subcellularLocation>
        <location evidence="5 7">Cytoplasm</location>
    </subcellularLocation>
</comment>
<feature type="binding site" evidence="5">
    <location>
        <position position="134"/>
    </location>
    <ligand>
        <name>AMP</name>
        <dbReference type="ChEBI" id="CHEBI:456215"/>
    </ligand>
</feature>
<dbReference type="HAMAP" id="MF_00235">
    <property type="entry name" value="Adenylate_kinase_Adk"/>
    <property type="match status" value="1"/>
</dbReference>
<accession>A0A0M4NHJ9</accession>
<keyword evidence="1 5" id="KW-0808">Transferase</keyword>
<dbReference type="EC" id="2.7.4.3" evidence="5 7"/>
<comment type="caution">
    <text evidence="5">Lacks conserved residue(s) required for the propagation of feature annotation.</text>
</comment>
<dbReference type="NCBIfam" id="NF011101">
    <property type="entry name" value="PRK14528.1"/>
    <property type="match status" value="1"/>
</dbReference>
<protein>
    <recommendedName>
        <fullName evidence="5 7">Adenylate kinase</fullName>
        <shortName evidence="5">AK</shortName>
        <ecNumber evidence="5 7">2.7.4.3</ecNumber>
    </recommendedName>
    <alternativeName>
        <fullName evidence="5">ATP-AMP transphosphorylase</fullName>
    </alternativeName>
    <alternativeName>
        <fullName evidence="5">ATP:AMP phosphotransferase</fullName>
    </alternativeName>
    <alternativeName>
        <fullName evidence="5">Adenylate monophosphate kinase</fullName>
    </alternativeName>
</protein>
<dbReference type="SMR" id="A0A0M4NHJ9"/>
<dbReference type="NCBIfam" id="NF011104">
    <property type="entry name" value="PRK14531.1"/>
    <property type="match status" value="1"/>
</dbReference>
<comment type="similarity">
    <text evidence="5 6">Belongs to the adenylate kinase family.</text>
</comment>
<evidence type="ECO:0000256" key="4">
    <source>
        <dbReference type="ARBA" id="ARBA00022777"/>
    </source>
</evidence>